<feature type="domain" description="Glycosyl transferase family 1" evidence="3">
    <location>
        <begin position="201"/>
        <end position="350"/>
    </location>
</feature>
<feature type="domain" description="Glycosyltransferase subfamily 4-like N-terminal" evidence="4">
    <location>
        <begin position="15"/>
        <end position="186"/>
    </location>
</feature>
<dbReference type="Proteomes" id="UP000613840">
    <property type="component" value="Unassembled WGS sequence"/>
</dbReference>
<accession>A0A917W1G2</accession>
<keyword evidence="1" id="KW-0328">Glycosyltransferase</keyword>
<dbReference type="InterPro" id="IPR050194">
    <property type="entry name" value="Glycosyltransferase_grp1"/>
</dbReference>
<evidence type="ECO:0000259" key="4">
    <source>
        <dbReference type="Pfam" id="PF13439"/>
    </source>
</evidence>
<dbReference type="Pfam" id="PF13439">
    <property type="entry name" value="Glyco_transf_4"/>
    <property type="match status" value="1"/>
</dbReference>
<dbReference type="InterPro" id="IPR028098">
    <property type="entry name" value="Glyco_trans_4-like_N"/>
</dbReference>
<evidence type="ECO:0000313" key="5">
    <source>
        <dbReference type="EMBL" id="GGL51007.1"/>
    </source>
</evidence>
<dbReference type="InterPro" id="IPR001296">
    <property type="entry name" value="Glyco_trans_1"/>
</dbReference>
<dbReference type="GO" id="GO:0016758">
    <property type="term" value="F:hexosyltransferase activity"/>
    <property type="evidence" value="ECO:0007669"/>
    <property type="project" value="TreeGrafter"/>
</dbReference>
<keyword evidence="6" id="KW-1185">Reference proteome</keyword>
<name>A0A917W1G2_9ACTN</name>
<dbReference type="SUPFAM" id="SSF53756">
    <property type="entry name" value="UDP-Glycosyltransferase/glycogen phosphorylase"/>
    <property type="match status" value="1"/>
</dbReference>
<dbReference type="EMBL" id="BMMZ01000001">
    <property type="protein sequence ID" value="GGL51007.1"/>
    <property type="molecule type" value="Genomic_DNA"/>
</dbReference>
<evidence type="ECO:0000256" key="2">
    <source>
        <dbReference type="ARBA" id="ARBA00022679"/>
    </source>
</evidence>
<dbReference type="PANTHER" id="PTHR45947">
    <property type="entry name" value="SULFOQUINOVOSYL TRANSFERASE SQD2"/>
    <property type="match status" value="1"/>
</dbReference>
<dbReference type="Pfam" id="PF00534">
    <property type="entry name" value="Glycos_transf_1"/>
    <property type="match status" value="1"/>
</dbReference>
<dbReference type="Gene3D" id="3.40.50.2000">
    <property type="entry name" value="Glycogen Phosphorylase B"/>
    <property type="match status" value="2"/>
</dbReference>
<dbReference type="GO" id="GO:1901137">
    <property type="term" value="P:carbohydrate derivative biosynthetic process"/>
    <property type="evidence" value="ECO:0007669"/>
    <property type="project" value="UniProtKB-ARBA"/>
</dbReference>
<evidence type="ECO:0000256" key="1">
    <source>
        <dbReference type="ARBA" id="ARBA00022676"/>
    </source>
</evidence>
<evidence type="ECO:0000259" key="3">
    <source>
        <dbReference type="Pfam" id="PF00534"/>
    </source>
</evidence>
<dbReference type="CDD" id="cd03814">
    <property type="entry name" value="GT4-like"/>
    <property type="match status" value="1"/>
</dbReference>
<evidence type="ECO:0000313" key="6">
    <source>
        <dbReference type="Proteomes" id="UP000613840"/>
    </source>
</evidence>
<gene>
    <name evidence="5" type="ORF">GCM10011575_06620</name>
</gene>
<protein>
    <submittedName>
        <fullName evidence="5">Glycosyl transferase</fullName>
    </submittedName>
</protein>
<keyword evidence="2 5" id="KW-0808">Transferase</keyword>
<sequence length="398" mass="42983">MKIAIVAESFLPSMNGVTHSVLQILDYLSARGHQAVVIAAADRDATDSYQPPAGPAVPVHRLPAVALPGYNSFRVAVGGSARLRKLLLEIEPDVVHLAAPFVLGWRAIVAADRLGLPTVAVYQTEVPTYAARYGIPAAEPMLWKRVVDIHDRATITLAPSSFSAAELERRGIPRVRRWGRGVDAQRFHPSRRDDGWRRRIAPDGEVIIGYVGRLAAEKQVADLAVLADLPGTRLVITGDGPYADRLKAVLPDAVFTGFLGGTDLARALASLDVFVHPGAAETFCQTIQEAMASGVPAVAVGRGGPLDLIDHSRTGWLYRPGDLAGLRSRVADLAGDTRKRQVFGETARRRVEGSSWSALCDELMGHYRDAMLAGRSLDVTRRSPIRRHRVGSRAGTTP</sequence>
<reference evidence="5" key="2">
    <citation type="submission" date="2020-09" db="EMBL/GenBank/DDBJ databases">
        <authorList>
            <person name="Sun Q."/>
            <person name="Zhou Y."/>
        </authorList>
    </citation>
    <scope>NUCLEOTIDE SEQUENCE</scope>
    <source>
        <strain evidence="5">CGMCC 4.7306</strain>
    </source>
</reference>
<proteinExistence type="predicted"/>
<dbReference type="PANTHER" id="PTHR45947:SF3">
    <property type="entry name" value="SULFOQUINOVOSYL TRANSFERASE SQD2"/>
    <property type="match status" value="1"/>
</dbReference>
<reference evidence="5" key="1">
    <citation type="journal article" date="2014" name="Int. J. Syst. Evol. Microbiol.">
        <title>Complete genome sequence of Corynebacterium casei LMG S-19264T (=DSM 44701T), isolated from a smear-ripened cheese.</title>
        <authorList>
            <consortium name="US DOE Joint Genome Institute (JGI-PGF)"/>
            <person name="Walter F."/>
            <person name="Albersmeier A."/>
            <person name="Kalinowski J."/>
            <person name="Ruckert C."/>
        </authorList>
    </citation>
    <scope>NUCLEOTIDE SEQUENCE</scope>
    <source>
        <strain evidence="5">CGMCC 4.7306</strain>
    </source>
</reference>
<dbReference type="AlphaFoldDB" id="A0A917W1G2"/>
<dbReference type="RefSeq" id="WP_188893703.1">
    <property type="nucleotide sequence ID" value="NZ_BMMZ01000001.1"/>
</dbReference>
<organism evidence="5 6">
    <name type="scientific">Microlunatus endophyticus</name>
    <dbReference type="NCBI Taxonomy" id="1716077"/>
    <lineage>
        <taxon>Bacteria</taxon>
        <taxon>Bacillati</taxon>
        <taxon>Actinomycetota</taxon>
        <taxon>Actinomycetes</taxon>
        <taxon>Propionibacteriales</taxon>
        <taxon>Propionibacteriaceae</taxon>
        <taxon>Microlunatus</taxon>
    </lineage>
</organism>
<comment type="caution">
    <text evidence="5">The sequence shown here is derived from an EMBL/GenBank/DDBJ whole genome shotgun (WGS) entry which is preliminary data.</text>
</comment>